<dbReference type="PANTHER" id="PTHR45809:SF3">
    <property type="entry name" value="VIRAL IAP-ASSOCIATED FACTOR HOMOLOG"/>
    <property type="match status" value="1"/>
</dbReference>
<dbReference type="Gene3D" id="3.40.30.10">
    <property type="entry name" value="Glutaredoxin"/>
    <property type="match status" value="1"/>
</dbReference>
<accession>A0A4Z1NBT9</accession>
<evidence type="ECO:0000256" key="2">
    <source>
        <dbReference type="SAM" id="MobiDB-lite"/>
    </source>
</evidence>
<gene>
    <name evidence="4" type="ORF">E6O75_ATG09949</name>
</gene>
<comment type="similarity">
    <text evidence="1">Belongs to the phosducin family.</text>
</comment>
<feature type="domain" description="Phosducin" evidence="3">
    <location>
        <begin position="40"/>
        <end position="220"/>
    </location>
</feature>
<evidence type="ECO:0000259" key="3">
    <source>
        <dbReference type="Pfam" id="PF02114"/>
    </source>
</evidence>
<name>A0A4Z1NBT9_9PEZI</name>
<dbReference type="SUPFAM" id="SSF52833">
    <property type="entry name" value="Thioredoxin-like"/>
    <property type="match status" value="1"/>
</dbReference>
<dbReference type="GO" id="GO:0005737">
    <property type="term" value="C:cytoplasm"/>
    <property type="evidence" value="ECO:0007669"/>
    <property type="project" value="TreeGrafter"/>
</dbReference>
<dbReference type="EMBL" id="SNSC02000033">
    <property type="protein sequence ID" value="TID12784.1"/>
    <property type="molecule type" value="Genomic_DNA"/>
</dbReference>
<evidence type="ECO:0000313" key="4">
    <source>
        <dbReference type="EMBL" id="TID12784.1"/>
    </source>
</evidence>
<evidence type="ECO:0000256" key="1">
    <source>
        <dbReference type="ARBA" id="ARBA00009686"/>
    </source>
</evidence>
<sequence>MNNMPDVPIQVQVDPNEDSEWNDVLRRHGVIPEKPPSPTAMIQEALEQARQMIHENRLEGKNLQELAELEDDEDDGFLDSYRRVNSPTCQQRAELSNINTKSVYNQVYPLQKPDWTRDVTEESKKAFVFVLLTSSQGMNVESRLLVEFWRELARVYGDVKFGEIRGELCIEGYPDRNTPTILVYKDGEVKKQVVTLLPLKGKQTKLPDLEQLLIEVGAVPIGDPRLRRNRDEDEDESRNLRSATGNKNAAVEDDDIDWD</sequence>
<dbReference type="InterPro" id="IPR024253">
    <property type="entry name" value="Phosducin_thioredoxin-like_dom"/>
</dbReference>
<dbReference type="STRING" id="86259.A0A4Z1NBT9"/>
<feature type="region of interest" description="Disordered" evidence="2">
    <location>
        <begin position="224"/>
        <end position="259"/>
    </location>
</feature>
<protein>
    <recommendedName>
        <fullName evidence="3">Phosducin domain-containing protein</fullName>
    </recommendedName>
</protein>
<dbReference type="Pfam" id="PF02114">
    <property type="entry name" value="Phosducin"/>
    <property type="match status" value="1"/>
</dbReference>
<evidence type="ECO:0000313" key="5">
    <source>
        <dbReference type="Proteomes" id="UP000298493"/>
    </source>
</evidence>
<reference evidence="4 5" key="1">
    <citation type="submission" date="2019-04" db="EMBL/GenBank/DDBJ databases">
        <title>High contiguity whole genome sequence and gene annotation resource for two Venturia nashicola isolates.</title>
        <authorList>
            <person name="Prokchorchik M."/>
            <person name="Won K."/>
            <person name="Lee Y."/>
            <person name="Choi E.D."/>
            <person name="Segonzac C."/>
            <person name="Sohn K.H."/>
        </authorList>
    </citation>
    <scope>NUCLEOTIDE SEQUENCE [LARGE SCALE GENOMIC DNA]</scope>
    <source>
        <strain evidence="4 5">PRI2</strain>
    </source>
</reference>
<proteinExistence type="inferred from homology"/>
<dbReference type="PANTHER" id="PTHR45809">
    <property type="entry name" value="VIRAL IAP-ASSOCIATED FACTOR HOMOLOG"/>
    <property type="match status" value="1"/>
</dbReference>
<dbReference type="GO" id="GO:0006457">
    <property type="term" value="P:protein folding"/>
    <property type="evidence" value="ECO:0007669"/>
    <property type="project" value="TreeGrafter"/>
</dbReference>
<organism evidence="4 5">
    <name type="scientific">Venturia nashicola</name>
    <dbReference type="NCBI Taxonomy" id="86259"/>
    <lineage>
        <taxon>Eukaryota</taxon>
        <taxon>Fungi</taxon>
        <taxon>Dikarya</taxon>
        <taxon>Ascomycota</taxon>
        <taxon>Pezizomycotina</taxon>
        <taxon>Dothideomycetes</taxon>
        <taxon>Pleosporomycetidae</taxon>
        <taxon>Venturiales</taxon>
        <taxon>Venturiaceae</taxon>
        <taxon>Venturia</taxon>
    </lineage>
</organism>
<keyword evidence="5" id="KW-1185">Reference proteome</keyword>
<dbReference type="CDD" id="cd02988">
    <property type="entry name" value="Phd_like_VIAF"/>
    <property type="match status" value="1"/>
</dbReference>
<dbReference type="InterPro" id="IPR051498">
    <property type="entry name" value="Phosducin-like_chap/apop_reg"/>
</dbReference>
<comment type="caution">
    <text evidence="4">The sequence shown here is derived from an EMBL/GenBank/DDBJ whole genome shotgun (WGS) entry which is preliminary data.</text>
</comment>
<dbReference type="AlphaFoldDB" id="A0A4Z1NBT9"/>
<dbReference type="InterPro" id="IPR036249">
    <property type="entry name" value="Thioredoxin-like_sf"/>
</dbReference>
<dbReference type="Proteomes" id="UP000298493">
    <property type="component" value="Unassembled WGS sequence"/>
</dbReference>